<organism evidence="1 2">
    <name type="scientific">Dentiscutata erythropus</name>
    <dbReference type="NCBI Taxonomy" id="1348616"/>
    <lineage>
        <taxon>Eukaryota</taxon>
        <taxon>Fungi</taxon>
        <taxon>Fungi incertae sedis</taxon>
        <taxon>Mucoromycota</taxon>
        <taxon>Glomeromycotina</taxon>
        <taxon>Glomeromycetes</taxon>
        <taxon>Diversisporales</taxon>
        <taxon>Gigasporaceae</taxon>
        <taxon>Dentiscutata</taxon>
    </lineage>
</organism>
<reference evidence="1" key="1">
    <citation type="submission" date="2021-06" db="EMBL/GenBank/DDBJ databases">
        <authorList>
            <person name="Kallberg Y."/>
            <person name="Tangrot J."/>
            <person name="Rosling A."/>
        </authorList>
    </citation>
    <scope>NUCLEOTIDE SEQUENCE</scope>
    <source>
        <strain evidence="1">MA453B</strain>
    </source>
</reference>
<protein>
    <submittedName>
        <fullName evidence="1">3452_t:CDS:1</fullName>
    </submittedName>
</protein>
<dbReference type="AlphaFoldDB" id="A0A9N9EW68"/>
<comment type="caution">
    <text evidence="1">The sequence shown here is derived from an EMBL/GenBank/DDBJ whole genome shotgun (WGS) entry which is preliminary data.</text>
</comment>
<dbReference type="Proteomes" id="UP000789405">
    <property type="component" value="Unassembled WGS sequence"/>
</dbReference>
<keyword evidence="2" id="KW-1185">Reference proteome</keyword>
<evidence type="ECO:0000313" key="2">
    <source>
        <dbReference type="Proteomes" id="UP000789405"/>
    </source>
</evidence>
<accession>A0A9N9EW68</accession>
<sequence>MNPTGHRDAQVDRLVRSLSLDEDEWNKSENESMDVDHFLRHNSRDENADNWEPNRYEIDRIIAHKVINVIVAVKTCTRFPGKGIPNTRNSFTFNILIVILWEPAENLDDCREKLDEFLKLSDELKIADRITDDFDPNESTLFLNALQDANYVNYDLYDEFILGRTKGPTFVSEPKIERGQLENHAKLQEEFDTFDLYDLY</sequence>
<gene>
    <name evidence="1" type="ORF">DERYTH_LOCUS2636</name>
</gene>
<name>A0A9N9EW68_9GLOM</name>
<proteinExistence type="predicted"/>
<evidence type="ECO:0000313" key="1">
    <source>
        <dbReference type="EMBL" id="CAG8495628.1"/>
    </source>
</evidence>
<dbReference type="OrthoDB" id="433924at2759"/>
<dbReference type="EMBL" id="CAJVPY010000859">
    <property type="protein sequence ID" value="CAG8495628.1"/>
    <property type="molecule type" value="Genomic_DNA"/>
</dbReference>